<dbReference type="Proteomes" id="UP000187455">
    <property type="component" value="Unassembled WGS sequence"/>
</dbReference>
<name>A0A1R0H1Z4_9FUNG</name>
<keyword evidence="2" id="KW-1185">Reference proteome</keyword>
<sequence length="74" mass="7904">MSTRELPSVLGTITGLAEHGEEDGLAYPAWVWQSWSVVSKSWCERSVFMTDGIGLKSSATSLNISLITGSADGK</sequence>
<evidence type="ECO:0000313" key="2">
    <source>
        <dbReference type="Proteomes" id="UP000187455"/>
    </source>
</evidence>
<organism evidence="1 2">
    <name type="scientific">Smittium mucronatum</name>
    <dbReference type="NCBI Taxonomy" id="133383"/>
    <lineage>
        <taxon>Eukaryota</taxon>
        <taxon>Fungi</taxon>
        <taxon>Fungi incertae sedis</taxon>
        <taxon>Zoopagomycota</taxon>
        <taxon>Kickxellomycotina</taxon>
        <taxon>Harpellomycetes</taxon>
        <taxon>Harpellales</taxon>
        <taxon>Legeriomycetaceae</taxon>
        <taxon>Smittium</taxon>
    </lineage>
</organism>
<dbReference type="AlphaFoldDB" id="A0A1R0H1Z4"/>
<evidence type="ECO:0000313" key="1">
    <source>
        <dbReference type="EMBL" id="OLY83172.1"/>
    </source>
</evidence>
<comment type="caution">
    <text evidence="1">The sequence shown here is derived from an EMBL/GenBank/DDBJ whole genome shotgun (WGS) entry which is preliminary data.</text>
</comment>
<accession>A0A1R0H1Z4</accession>
<gene>
    <name evidence="1" type="ORF">AYI68_g2696</name>
</gene>
<protein>
    <submittedName>
        <fullName evidence="1">Uncharacterized protein</fullName>
    </submittedName>
</protein>
<reference evidence="1 2" key="1">
    <citation type="journal article" date="2016" name="Mol. Biol. Evol.">
        <title>Genome-Wide Survey of Gut Fungi (Harpellales) Reveals the First Horizontally Transferred Ubiquitin Gene from a Mosquito Host.</title>
        <authorList>
            <person name="Wang Y."/>
            <person name="White M.M."/>
            <person name="Kvist S."/>
            <person name="Moncalvo J.M."/>
        </authorList>
    </citation>
    <scope>NUCLEOTIDE SEQUENCE [LARGE SCALE GENOMIC DNA]</scope>
    <source>
        <strain evidence="1 2">ALG-7-W6</strain>
    </source>
</reference>
<proteinExistence type="predicted"/>
<dbReference type="EMBL" id="LSSL01001029">
    <property type="protein sequence ID" value="OLY83172.1"/>
    <property type="molecule type" value="Genomic_DNA"/>
</dbReference>